<dbReference type="EMBL" id="JARRAF010000002">
    <property type="protein sequence ID" value="MDK2122939.1"/>
    <property type="molecule type" value="Genomic_DNA"/>
</dbReference>
<dbReference type="SUPFAM" id="SSF52151">
    <property type="entry name" value="FabD/lysophospholipase-like"/>
    <property type="match status" value="1"/>
</dbReference>
<dbReference type="Proteomes" id="UP001172778">
    <property type="component" value="Unassembled WGS sequence"/>
</dbReference>
<dbReference type="PANTHER" id="PTHR14226">
    <property type="entry name" value="NEUROPATHY TARGET ESTERASE/SWISS CHEESE D.MELANOGASTER"/>
    <property type="match status" value="1"/>
</dbReference>
<evidence type="ECO:0000256" key="3">
    <source>
        <dbReference type="ARBA" id="ARBA00023098"/>
    </source>
</evidence>
<sequence>MPALPPDAPSRRKALLIGGGAPNATLMAGALVAFIRQGVEFDVISTSGAGALIGLLYATPNGGDPIKALESTLHMGVSDSIYRAFPINYKVFQKPGMFADLFRQMLYGNPLARQIVDQFGDNAMQRLASDWIQLLWASMSPSDLNADSKGLCAHVPFAEEIVDFRRLPGIGPEFYINAYNITRGHMQVWNKHEITPDHFRAALSFPFIYPPYQIGDDLFIEGAAIDTINFKALVRDEPGQEGMHRDLDTLVVFDILGTYKLISEPRNLYDAWVRSIITPLVEIAKDDVRMFELKHNLDPATGEAKRRLLKVDLMGGIPEAHWPKVLDWSASNLELLYKVGFNAGLAFCKEHEKALAIRYNAKVEPMPLA</sequence>
<dbReference type="InterPro" id="IPR016035">
    <property type="entry name" value="Acyl_Trfase/lysoPLipase"/>
</dbReference>
<evidence type="ECO:0000259" key="4">
    <source>
        <dbReference type="Pfam" id="PF01734"/>
    </source>
</evidence>
<gene>
    <name evidence="5" type="ORF">PZA18_02610</name>
</gene>
<accession>A0ABT7DSK0</accession>
<keyword evidence="2" id="KW-0442">Lipid degradation</keyword>
<proteinExistence type="predicted"/>
<reference evidence="5" key="1">
    <citation type="submission" date="2023-03" db="EMBL/GenBank/DDBJ databases">
        <title>Chitinimonas shenzhenensis gen. nov., sp. nov., a novel member of family Burkholderiaceae isolated from activated sludge collected in Shen Zhen, China.</title>
        <authorList>
            <person name="Wang X."/>
        </authorList>
    </citation>
    <scope>NUCLEOTIDE SEQUENCE</scope>
    <source>
        <strain evidence="5">DQS-5</strain>
    </source>
</reference>
<comment type="caution">
    <text evidence="5">The sequence shown here is derived from an EMBL/GenBank/DDBJ whole genome shotgun (WGS) entry which is preliminary data.</text>
</comment>
<dbReference type="RefSeq" id="WP_284099226.1">
    <property type="nucleotide sequence ID" value="NZ_JARRAF010000002.1"/>
</dbReference>
<name>A0ABT7DSK0_9NEIS</name>
<evidence type="ECO:0000313" key="6">
    <source>
        <dbReference type="Proteomes" id="UP001172778"/>
    </source>
</evidence>
<dbReference type="Gene3D" id="3.40.1090.10">
    <property type="entry name" value="Cytosolic phospholipase A2 catalytic domain"/>
    <property type="match status" value="1"/>
</dbReference>
<keyword evidence="1" id="KW-0378">Hydrolase</keyword>
<dbReference type="InterPro" id="IPR002641">
    <property type="entry name" value="PNPLA_dom"/>
</dbReference>
<protein>
    <submittedName>
        <fullName evidence="5">Patatin-like phospholipase family protein</fullName>
    </submittedName>
</protein>
<evidence type="ECO:0000313" key="5">
    <source>
        <dbReference type="EMBL" id="MDK2122939.1"/>
    </source>
</evidence>
<keyword evidence="6" id="KW-1185">Reference proteome</keyword>
<evidence type="ECO:0000256" key="2">
    <source>
        <dbReference type="ARBA" id="ARBA00022963"/>
    </source>
</evidence>
<organism evidence="5 6">
    <name type="scientific">Parachitinimonas caeni</name>
    <dbReference type="NCBI Taxonomy" id="3031301"/>
    <lineage>
        <taxon>Bacteria</taxon>
        <taxon>Pseudomonadati</taxon>
        <taxon>Pseudomonadota</taxon>
        <taxon>Betaproteobacteria</taxon>
        <taxon>Neisseriales</taxon>
        <taxon>Chitinibacteraceae</taxon>
        <taxon>Parachitinimonas</taxon>
    </lineage>
</organism>
<dbReference type="Pfam" id="PF01734">
    <property type="entry name" value="Patatin"/>
    <property type="match status" value="1"/>
</dbReference>
<keyword evidence="3" id="KW-0443">Lipid metabolism</keyword>
<evidence type="ECO:0000256" key="1">
    <source>
        <dbReference type="ARBA" id="ARBA00022801"/>
    </source>
</evidence>
<dbReference type="InterPro" id="IPR050301">
    <property type="entry name" value="NTE"/>
</dbReference>
<dbReference type="PANTHER" id="PTHR14226:SF29">
    <property type="entry name" value="NEUROPATHY TARGET ESTERASE SWS"/>
    <property type="match status" value="1"/>
</dbReference>
<feature type="domain" description="PNPLA" evidence="4">
    <location>
        <begin position="15"/>
        <end position="233"/>
    </location>
</feature>